<dbReference type="RefSeq" id="WP_168727868.1">
    <property type="nucleotide sequence ID" value="NZ_CP051298.1"/>
</dbReference>
<organism evidence="1 2">
    <name type="scientific">Alicycliphilus denitrificans</name>
    <dbReference type="NCBI Taxonomy" id="179636"/>
    <lineage>
        <taxon>Bacteria</taxon>
        <taxon>Pseudomonadati</taxon>
        <taxon>Pseudomonadota</taxon>
        <taxon>Betaproteobacteria</taxon>
        <taxon>Burkholderiales</taxon>
        <taxon>Comamonadaceae</taxon>
        <taxon>Alicycliphilus</taxon>
    </lineage>
</organism>
<dbReference type="EMBL" id="CP051298">
    <property type="protein sequence ID" value="QKD44163.1"/>
    <property type="molecule type" value="Genomic_DNA"/>
</dbReference>
<keyword evidence="1" id="KW-0238">DNA-binding</keyword>
<accession>A0A858ZTQ5</accession>
<evidence type="ECO:0000313" key="2">
    <source>
        <dbReference type="Proteomes" id="UP000500755"/>
    </source>
</evidence>
<proteinExistence type="predicted"/>
<dbReference type="GO" id="GO:0003677">
    <property type="term" value="F:DNA binding"/>
    <property type="evidence" value="ECO:0007669"/>
    <property type="project" value="UniProtKB-KW"/>
</dbReference>
<protein>
    <submittedName>
        <fullName evidence="1">DNA-binding protein</fullName>
    </submittedName>
</protein>
<dbReference type="AlphaFoldDB" id="A0A858ZTQ5"/>
<gene>
    <name evidence="1" type="ORF">HF896_11260</name>
</gene>
<dbReference type="Proteomes" id="UP000500755">
    <property type="component" value="Chromosome"/>
</dbReference>
<sequence>MTKDLTTSAVARSNVLNNRYALSKLEEHLALGGLRIEGEVVFFKSHVAELLDIDERTIDRYLASHEAELKQNGYRILKGKSLRDLKLAQVDDIHVVDLIGAKVPALGVFSFRAVLNVAMLVTESERAKAIRSRMLDIVLDVVAERTGGHTRFINQRDQDYLPSAFMEDSYRKQFTNALRDHVDMGNHKYAVFTDKIYQAVFCENAREYKQVLRLADGDSTRDTMYAEVLKTLAAFESGLAASVQQRAQQLGRKLKSAEVDALLAEAASSPYLKPLIDDARTRMASRDLGFREALHQKLEAYVQAVPEADFERFLGERSQALEERLSDPKLLAVLKRLKDR</sequence>
<name>A0A858ZTQ5_9BURK</name>
<reference evidence="1 2" key="1">
    <citation type="submission" date="2020-05" db="EMBL/GenBank/DDBJ databases">
        <title>Complete genome sequence of Alicycliphilus denitrificans DP3.</title>
        <authorList>
            <person name="Chen X."/>
        </authorList>
    </citation>
    <scope>NUCLEOTIDE SEQUENCE [LARGE SCALE GENOMIC DNA]</scope>
    <source>
        <strain evidence="1 2">DP3</strain>
    </source>
</reference>
<evidence type="ECO:0000313" key="1">
    <source>
        <dbReference type="EMBL" id="QKD44163.1"/>
    </source>
</evidence>